<dbReference type="Gene3D" id="1.10.10.820">
    <property type="match status" value="1"/>
</dbReference>
<dbReference type="PANTHER" id="PTHR13140:SF706">
    <property type="entry name" value="DILUTE CLASS UNCONVENTIONAL MYOSIN, ISOFORM C"/>
    <property type="match status" value="1"/>
</dbReference>
<evidence type="ECO:0000313" key="14">
    <source>
        <dbReference type="Proteomes" id="UP000253551"/>
    </source>
</evidence>
<dbReference type="SMART" id="SM01132">
    <property type="entry name" value="DIL"/>
    <property type="match status" value="1"/>
</dbReference>
<evidence type="ECO:0000256" key="6">
    <source>
        <dbReference type="ARBA" id="ARBA00023175"/>
    </source>
</evidence>
<feature type="compositionally biased region" description="Polar residues" evidence="10">
    <location>
        <begin position="1070"/>
        <end position="1085"/>
    </location>
</feature>
<sequence length="1590" mass="183226">MTESQIQVYSKGVQAWFIDKEEGWVSATCVSNTTQEDKVVLKFIDETEKEHVFEASLEEIKKAEGSNLPPLRNPPKIEYTDDLTNLSYLNEPSVLNTIKTRYIQHLIYTYSGIVLIAVNPFDRVSLYESDIVQQYSGKRRGELEPHLFAISEEAYRCMIREEKNQTIVVSGESGAGKTVSAKFIMRYFATADDQETTGKKKKDEGMTEVEEQILATNPIMEAFGNAKTTRNDNSSRFGKYIEIQFDGHANIVGAKIRTYLLERSRLIFQPETERNYHIFYQLCAGVPLKERKDFELSEFSNFHYLNQSGTGEIPGVDDKEEFEITQKALSTVGLSVDLQWKIFRLLAALLHLGNIQITGRNDAILSDTDPALLTATRLLGIKTEEFRKWIVRKQIVTRSEKIVTNLNPAQAHVVKDSVAKYIYSNLFDWLVGVVNESLSCPDENNVKNFIGVLDIYGFEHFKTNSFEQFCINYANEKLQQQFNQHVFKLEQEEYVREKINWTFIEFSDNQKCIEVIEGKLGILSLLDEESRLPAGTDQGFCQKLYDQFSAPEHKKYFKKPRFSNSAFTIAHYAHDVQYETENFLEKNKDSLPDEHLDLLKKAEFNFLEEILTLSLAAAQAAASTSENKRKSVIRKPTLGSIFKTSLINLMDTIGETNVHYIRCIKPNEAKVAWAFDGPMVLSQLRACGVLETIRISCLGYPSRWSFEEFAERYYALVPSSQWDTADIRSLCQRVLDNCMQNQDTYQVGETKIFFRAGQLALMEKKRSDRYDACATVLQKNMRRYVYRRRYLRTLELILQLQSLARQKAAQEKLQELRRYKAAVIIQKNFRRYVVQKEFKTKKTFILKLQKAIRGRQARQEYKVLRENHAAVQIQRYARGMLARKWYKTQIEHIILLQSCVRRRFARREFMTLRAEAKSADHFKEVSYQLENKVVELNQAMATLRIEKTQADQRTAQLESQLKQWSDKYERIEKESKVTSSSLKESQTSYEALEQEHTKIKTEHTSALEKIKRLTEETEKLKQDLAKEKTRVQKEVVREVSNETETNELKSQIVALKAQLARAMHTRKQDSLSPSRHGTSSRNVSPSPMRGRQASFSATEDPLRQTTLLTNRKTRRNSSVDVSSVGTKSSIDRIRLAEELSNGKAPRPTSLGIYNTSGNSALKKVSDDPESEINSILHQEETLQEEVLGGLVRSLKIPMPSTQNPPSNMEIMFPAHLIGLCARNMWRAGRHRQSENLLFAVMDAVQKQLLSFNGEDAIVPCAFWFTNIHELLSIITQAEPKFQRELYQGGHPVGWRELEKQIRDVKYEFQCLEDNIFHSLIKEIKKCYGKMVVPAIIESQSLPGFITNNSGKFLSRILMTSTTPAYNMDDLLTFLNKVHRTMTCYSIEPSVIQQVLGEVLKMTGTMSFNDLLMRKNFSSWKRAMQIQYNITRIEEWCKGHDIPESDLQLEHLTQATKLLQFKKSSLEDIENIYEICWILSPTQIQKLISQYHVADYESPVQPDILRAVAARVIAGNPSDVLLLDSVPFDDKDVRFEIPAPRETKDHLYLPAWMQLTRIRRLTVLEDALAEKRKQESGSPKTQVILEDPREL</sequence>
<dbReference type="Pfam" id="PF00063">
    <property type="entry name" value="Myosin_head"/>
    <property type="match status" value="1"/>
</dbReference>
<dbReference type="Gene3D" id="1.20.120.720">
    <property type="entry name" value="Myosin VI head, motor domain, U50 subdomain"/>
    <property type="match status" value="1"/>
</dbReference>
<feature type="region of interest" description="Actin-binding" evidence="8">
    <location>
        <begin position="646"/>
        <end position="668"/>
    </location>
</feature>
<dbReference type="Pfam" id="PF00612">
    <property type="entry name" value="IQ"/>
    <property type="match status" value="4"/>
</dbReference>
<dbReference type="CDD" id="cd23767">
    <property type="entry name" value="IQCD"/>
    <property type="match status" value="1"/>
</dbReference>
<dbReference type="SUPFAM" id="SSF52540">
    <property type="entry name" value="P-loop containing nucleoside triphosphate hydrolases"/>
    <property type="match status" value="3"/>
</dbReference>
<evidence type="ECO:0000259" key="12">
    <source>
        <dbReference type="PROSITE" id="PS51456"/>
    </source>
</evidence>
<dbReference type="GO" id="GO:0007015">
    <property type="term" value="P:actin filament organization"/>
    <property type="evidence" value="ECO:0007669"/>
    <property type="project" value="TreeGrafter"/>
</dbReference>
<evidence type="ECO:0000256" key="10">
    <source>
        <dbReference type="SAM" id="MobiDB-lite"/>
    </source>
</evidence>
<dbReference type="Pfam" id="PF01843">
    <property type="entry name" value="DIL"/>
    <property type="match status" value="1"/>
</dbReference>
<dbReference type="InterPro" id="IPR046943">
    <property type="entry name" value="Fungal_Myo2/2A_CBD"/>
</dbReference>
<evidence type="ECO:0000313" key="13">
    <source>
        <dbReference type="EMBL" id="RCI02900.1"/>
    </source>
</evidence>
<evidence type="ECO:0000256" key="1">
    <source>
        <dbReference type="ARBA" id="ARBA00008314"/>
    </source>
</evidence>
<gene>
    <name evidence="13" type="primary">MYO2_5</name>
    <name evidence="13" type="ORF">CU098_005064</name>
</gene>
<evidence type="ECO:0000256" key="4">
    <source>
        <dbReference type="ARBA" id="ARBA00023054"/>
    </source>
</evidence>
<dbReference type="GO" id="GO:0016459">
    <property type="term" value="C:myosin complex"/>
    <property type="evidence" value="ECO:0007669"/>
    <property type="project" value="UniProtKB-KW"/>
</dbReference>
<feature type="region of interest" description="Disordered" evidence="10">
    <location>
        <begin position="1570"/>
        <end position="1590"/>
    </location>
</feature>
<dbReference type="PRINTS" id="PR00193">
    <property type="entry name" value="MYOSINHEAVY"/>
</dbReference>
<feature type="domain" description="Myosin motor" evidence="12">
    <location>
        <begin position="78"/>
        <end position="767"/>
    </location>
</feature>
<evidence type="ECO:0000256" key="7">
    <source>
        <dbReference type="ARBA" id="ARBA00023203"/>
    </source>
</evidence>
<feature type="compositionally biased region" description="Polar residues" evidence="10">
    <location>
        <begin position="1116"/>
        <end position="1127"/>
    </location>
</feature>
<evidence type="ECO:0000256" key="2">
    <source>
        <dbReference type="ARBA" id="ARBA00022741"/>
    </source>
</evidence>
<name>A0A367KL87_RHIST</name>
<dbReference type="PROSITE" id="PS51126">
    <property type="entry name" value="DILUTE"/>
    <property type="match status" value="1"/>
</dbReference>
<keyword evidence="5 8" id="KW-0518">Myosin</keyword>
<dbReference type="GO" id="GO:0051015">
    <property type="term" value="F:actin filament binding"/>
    <property type="evidence" value="ECO:0007669"/>
    <property type="project" value="TreeGrafter"/>
</dbReference>
<evidence type="ECO:0000259" key="11">
    <source>
        <dbReference type="PROSITE" id="PS51126"/>
    </source>
</evidence>
<dbReference type="CDD" id="cd15480">
    <property type="entry name" value="fMyo2p_CBD"/>
    <property type="match status" value="1"/>
</dbReference>
<dbReference type="SUPFAM" id="SSF50084">
    <property type="entry name" value="Myosin S1 fragment, N-terminal domain"/>
    <property type="match status" value="1"/>
</dbReference>
<keyword evidence="6 8" id="KW-0505">Motor protein</keyword>
<protein>
    <submittedName>
        <fullName evidence="13">Myosin type-2 heavy chain 1</fullName>
    </submittedName>
</protein>
<reference evidence="13 14" key="1">
    <citation type="journal article" date="2018" name="G3 (Bethesda)">
        <title>Phylogenetic and Phylogenomic Definition of Rhizopus Species.</title>
        <authorList>
            <person name="Gryganskyi A.P."/>
            <person name="Golan J."/>
            <person name="Dolatabadi S."/>
            <person name="Mondo S."/>
            <person name="Robb S."/>
            <person name="Idnurm A."/>
            <person name="Muszewska A."/>
            <person name="Steczkiewicz K."/>
            <person name="Masonjones S."/>
            <person name="Liao H.L."/>
            <person name="Gajdeczka M.T."/>
            <person name="Anike F."/>
            <person name="Vuek A."/>
            <person name="Anishchenko I.M."/>
            <person name="Voigt K."/>
            <person name="de Hoog G.S."/>
            <person name="Smith M.E."/>
            <person name="Heitman J."/>
            <person name="Vilgalys R."/>
            <person name="Stajich J.E."/>
        </authorList>
    </citation>
    <scope>NUCLEOTIDE SEQUENCE [LARGE SCALE GENOMIC DNA]</scope>
    <source>
        <strain evidence="13 14">LSU 92-RS-03</strain>
    </source>
</reference>
<dbReference type="Gene3D" id="3.40.850.10">
    <property type="entry name" value="Kinesin motor domain"/>
    <property type="match status" value="1"/>
</dbReference>
<dbReference type="Proteomes" id="UP000253551">
    <property type="component" value="Unassembled WGS sequence"/>
</dbReference>
<keyword evidence="3 8" id="KW-0067">ATP-binding</keyword>
<dbReference type="CDD" id="cd01380">
    <property type="entry name" value="MYSc_Myo5"/>
    <property type="match status" value="1"/>
</dbReference>
<dbReference type="Gene3D" id="1.20.58.530">
    <property type="match status" value="1"/>
</dbReference>
<organism evidence="13 14">
    <name type="scientific">Rhizopus stolonifer</name>
    <name type="common">Rhizopus nigricans</name>
    <dbReference type="NCBI Taxonomy" id="4846"/>
    <lineage>
        <taxon>Eukaryota</taxon>
        <taxon>Fungi</taxon>
        <taxon>Fungi incertae sedis</taxon>
        <taxon>Mucoromycota</taxon>
        <taxon>Mucoromycotina</taxon>
        <taxon>Mucoromycetes</taxon>
        <taxon>Mucorales</taxon>
        <taxon>Mucorineae</taxon>
        <taxon>Rhizopodaceae</taxon>
        <taxon>Rhizopus</taxon>
    </lineage>
</organism>
<dbReference type="SMART" id="SM00015">
    <property type="entry name" value="IQ"/>
    <property type="match status" value="5"/>
</dbReference>
<dbReference type="SMART" id="SM00242">
    <property type="entry name" value="MYSc"/>
    <property type="match status" value="1"/>
</dbReference>
<keyword evidence="7 8" id="KW-0009">Actin-binding</keyword>
<proteinExistence type="inferred from homology"/>
<dbReference type="PROSITE" id="PS51456">
    <property type="entry name" value="MYOSIN_MOTOR"/>
    <property type="match status" value="1"/>
</dbReference>
<dbReference type="InterPro" id="IPR002710">
    <property type="entry name" value="Dilute_dom"/>
</dbReference>
<comment type="similarity">
    <text evidence="1 8">Belongs to the TRAFAC class myosin-kinesin ATPase superfamily. Myosin family.</text>
</comment>
<dbReference type="OrthoDB" id="6108017at2759"/>
<keyword evidence="14" id="KW-1185">Reference proteome</keyword>
<dbReference type="InterPro" id="IPR036103">
    <property type="entry name" value="MYSc_Myo5"/>
</dbReference>
<dbReference type="EMBL" id="PJQM01001217">
    <property type="protein sequence ID" value="RCI02900.1"/>
    <property type="molecule type" value="Genomic_DNA"/>
</dbReference>
<dbReference type="InterPro" id="IPR027417">
    <property type="entry name" value="P-loop_NTPase"/>
</dbReference>
<feature type="binding site" evidence="8">
    <location>
        <begin position="171"/>
        <end position="178"/>
    </location>
    <ligand>
        <name>ATP</name>
        <dbReference type="ChEBI" id="CHEBI:30616"/>
    </ligand>
</feature>
<evidence type="ECO:0000256" key="8">
    <source>
        <dbReference type="PROSITE-ProRule" id="PRU00782"/>
    </source>
</evidence>
<dbReference type="STRING" id="4846.A0A367KL87"/>
<evidence type="ECO:0000256" key="9">
    <source>
        <dbReference type="SAM" id="Coils"/>
    </source>
</evidence>
<comment type="caution">
    <text evidence="13">The sequence shown here is derived from an EMBL/GenBank/DDBJ whole genome shotgun (WGS) entry which is preliminary data.</text>
</comment>
<dbReference type="InterPro" id="IPR000048">
    <property type="entry name" value="IQ_motif_EF-hand-BS"/>
</dbReference>
<evidence type="ECO:0000256" key="5">
    <source>
        <dbReference type="ARBA" id="ARBA00023123"/>
    </source>
</evidence>
<dbReference type="GO" id="GO:0005737">
    <property type="term" value="C:cytoplasm"/>
    <property type="evidence" value="ECO:0007669"/>
    <property type="project" value="TreeGrafter"/>
</dbReference>
<dbReference type="GO" id="GO:0000146">
    <property type="term" value="F:microfilament motor activity"/>
    <property type="evidence" value="ECO:0007669"/>
    <property type="project" value="TreeGrafter"/>
</dbReference>
<dbReference type="InterPro" id="IPR001609">
    <property type="entry name" value="Myosin_head_motor_dom-like"/>
</dbReference>
<evidence type="ECO:0000256" key="3">
    <source>
        <dbReference type="ARBA" id="ARBA00022840"/>
    </source>
</evidence>
<dbReference type="Gene3D" id="1.20.5.190">
    <property type="match status" value="3"/>
</dbReference>
<keyword evidence="4 9" id="KW-0175">Coiled coil</keyword>
<dbReference type="GO" id="GO:0016020">
    <property type="term" value="C:membrane"/>
    <property type="evidence" value="ECO:0007669"/>
    <property type="project" value="TreeGrafter"/>
</dbReference>
<dbReference type="PROSITE" id="PS50096">
    <property type="entry name" value="IQ"/>
    <property type="match status" value="3"/>
</dbReference>
<dbReference type="GO" id="GO:0005524">
    <property type="term" value="F:ATP binding"/>
    <property type="evidence" value="ECO:0007669"/>
    <property type="project" value="UniProtKB-UniRule"/>
</dbReference>
<feature type="coiled-coil region" evidence="9">
    <location>
        <begin position="933"/>
        <end position="1034"/>
    </location>
</feature>
<feature type="region of interest" description="Disordered" evidence="10">
    <location>
        <begin position="1059"/>
        <end position="1127"/>
    </location>
</feature>
<dbReference type="InterPro" id="IPR036961">
    <property type="entry name" value="Kinesin_motor_dom_sf"/>
</dbReference>
<dbReference type="Gene3D" id="6.20.240.20">
    <property type="match status" value="1"/>
</dbReference>
<dbReference type="FunFam" id="1.10.10.820:FF:000001">
    <property type="entry name" value="Myosin heavy chain"/>
    <property type="match status" value="1"/>
</dbReference>
<feature type="domain" description="Dilute" evidence="11">
    <location>
        <begin position="1234"/>
        <end position="1513"/>
    </location>
</feature>
<accession>A0A367KL87</accession>
<dbReference type="PANTHER" id="PTHR13140">
    <property type="entry name" value="MYOSIN"/>
    <property type="match status" value="1"/>
</dbReference>
<keyword evidence="2 8" id="KW-0547">Nucleotide-binding</keyword>